<evidence type="ECO:0000313" key="6">
    <source>
        <dbReference type="EMBL" id="KAJ7341004.1"/>
    </source>
</evidence>
<comment type="subcellular location">
    <subcellularLocation>
        <location evidence="1">Nucleus</location>
    </subcellularLocation>
</comment>
<dbReference type="PANTHER" id="PTHR46481:SF10">
    <property type="entry name" value="ZINC FINGER BED DOMAIN-CONTAINING PROTEIN 39"/>
    <property type="match status" value="1"/>
</dbReference>
<dbReference type="PANTHER" id="PTHR46481">
    <property type="entry name" value="ZINC FINGER BED DOMAIN-CONTAINING PROTEIN 4"/>
    <property type="match status" value="1"/>
</dbReference>
<keyword evidence="5" id="KW-0539">Nucleus</keyword>
<evidence type="ECO:0000256" key="5">
    <source>
        <dbReference type="ARBA" id="ARBA00023242"/>
    </source>
</evidence>
<sequence length="301" mass="33724">MDDSATRRNIAEELLSGLREWGLPPEGDKNHGYMVMDAGRNMLTALNKVGLKDIVCMAHKLHLLARNALGLGSQVRETWCEGTKARALLEKCRQLIGHFSCSMKAAWKLREKQEKMGMAEHVLVQDMSTRWNSTSEMLERLVEQKDVLEAIMSTTSILPGGGELDISVTDWRTLRQMVDILKAFEEATKVLCGLNASLAHAIPLIHAHHQGLNALNEDDSLLLPRKRALVTSLRPSSKPSYLACVITMAVSRSWVERPAEEQDSAVVIVWEYMADPLHYWLQLSQLAMNLFSIPPISVQSE</sequence>
<proteinExistence type="predicted"/>
<evidence type="ECO:0000256" key="1">
    <source>
        <dbReference type="ARBA" id="ARBA00004123"/>
    </source>
</evidence>
<keyword evidence="7" id="KW-1185">Reference proteome</keyword>
<evidence type="ECO:0000256" key="2">
    <source>
        <dbReference type="ARBA" id="ARBA00022723"/>
    </source>
</evidence>
<accession>A0A9Q1B6H1</accession>
<keyword evidence="4" id="KW-0862">Zinc</keyword>
<dbReference type="SUPFAM" id="SSF53098">
    <property type="entry name" value="Ribonuclease H-like"/>
    <property type="match status" value="1"/>
</dbReference>
<evidence type="ECO:0000313" key="7">
    <source>
        <dbReference type="Proteomes" id="UP001142489"/>
    </source>
</evidence>
<dbReference type="OrthoDB" id="9050141at2759"/>
<evidence type="ECO:0000256" key="3">
    <source>
        <dbReference type="ARBA" id="ARBA00022771"/>
    </source>
</evidence>
<dbReference type="Proteomes" id="UP001142489">
    <property type="component" value="Unassembled WGS sequence"/>
</dbReference>
<dbReference type="GO" id="GO:0005634">
    <property type="term" value="C:nucleus"/>
    <property type="evidence" value="ECO:0007669"/>
    <property type="project" value="UniProtKB-SubCell"/>
</dbReference>
<organism evidence="6 7">
    <name type="scientific">Phrynocephalus forsythii</name>
    <dbReference type="NCBI Taxonomy" id="171643"/>
    <lineage>
        <taxon>Eukaryota</taxon>
        <taxon>Metazoa</taxon>
        <taxon>Chordata</taxon>
        <taxon>Craniata</taxon>
        <taxon>Vertebrata</taxon>
        <taxon>Euteleostomi</taxon>
        <taxon>Lepidosauria</taxon>
        <taxon>Squamata</taxon>
        <taxon>Bifurcata</taxon>
        <taxon>Unidentata</taxon>
        <taxon>Episquamata</taxon>
        <taxon>Toxicofera</taxon>
        <taxon>Iguania</taxon>
        <taxon>Acrodonta</taxon>
        <taxon>Agamidae</taxon>
        <taxon>Agaminae</taxon>
        <taxon>Phrynocephalus</taxon>
    </lineage>
</organism>
<protein>
    <recommendedName>
        <fullName evidence="8">Zinc finger BED domain-containing protein 4</fullName>
    </recommendedName>
</protein>
<dbReference type="InterPro" id="IPR052035">
    <property type="entry name" value="ZnF_BED_domain_contain"/>
</dbReference>
<gene>
    <name evidence="6" type="ORF">JRQ81_004569</name>
</gene>
<dbReference type="GO" id="GO:0008270">
    <property type="term" value="F:zinc ion binding"/>
    <property type="evidence" value="ECO:0007669"/>
    <property type="project" value="UniProtKB-KW"/>
</dbReference>
<evidence type="ECO:0008006" key="8">
    <source>
        <dbReference type="Google" id="ProtNLM"/>
    </source>
</evidence>
<name>A0A9Q1B6H1_9SAUR</name>
<dbReference type="InterPro" id="IPR012337">
    <property type="entry name" value="RNaseH-like_sf"/>
</dbReference>
<dbReference type="EMBL" id="JAPFRF010000002">
    <property type="protein sequence ID" value="KAJ7341004.1"/>
    <property type="molecule type" value="Genomic_DNA"/>
</dbReference>
<keyword evidence="2" id="KW-0479">Metal-binding</keyword>
<reference evidence="6" key="1">
    <citation type="journal article" date="2023" name="DNA Res.">
        <title>Chromosome-level genome assembly of Phrynocephalus forsythii using third-generation DNA sequencing and Hi-C analysis.</title>
        <authorList>
            <person name="Qi Y."/>
            <person name="Zhao W."/>
            <person name="Zhao Y."/>
            <person name="Niu C."/>
            <person name="Cao S."/>
            <person name="Zhang Y."/>
        </authorList>
    </citation>
    <scope>NUCLEOTIDE SEQUENCE</scope>
    <source>
        <tissue evidence="6">Muscle</tissue>
    </source>
</reference>
<comment type="caution">
    <text evidence="6">The sequence shown here is derived from an EMBL/GenBank/DDBJ whole genome shotgun (WGS) entry which is preliminary data.</text>
</comment>
<keyword evidence="3" id="KW-0863">Zinc-finger</keyword>
<evidence type="ECO:0000256" key="4">
    <source>
        <dbReference type="ARBA" id="ARBA00022833"/>
    </source>
</evidence>
<dbReference type="AlphaFoldDB" id="A0A9Q1B6H1"/>